<evidence type="ECO:0000313" key="2">
    <source>
        <dbReference type="Proteomes" id="UP000198765"/>
    </source>
</evidence>
<sequence length="201" mass="22342">MAAELPELIVPNAAAWGRWLDEHHADPDGVWLVLAKRGSTGPTTVSYDQALDEALCHGWIDGQVRGRDEGTYRQRFTPRRARSLWSARNVGIVERLLAEGRMHPAGIAEVERARRDGRWDAAYAGQATAEVPADLAAALAAEPRARAMFDILTAQNRYAVLYRLAAAKRADTRRRRLAEFVAMLARGETVHPQRRRLGDPG</sequence>
<dbReference type="PATRIC" id="fig|299146.4.peg.2055"/>
<accession>A0A1A8ZK18</accession>
<reference evidence="1 2" key="1">
    <citation type="submission" date="2016-06" db="EMBL/GenBank/DDBJ databases">
        <authorList>
            <person name="Kjaerup R.B."/>
            <person name="Dalgaard T.S."/>
            <person name="Juul-Madsen H.R."/>
        </authorList>
    </citation>
    <scope>NUCLEOTIDE SEQUENCE [LARGE SCALE GENOMIC DNA]</scope>
    <source>
        <strain evidence="1 2">DSM 45248</strain>
    </source>
</reference>
<dbReference type="OrthoDB" id="9796999at2"/>
<dbReference type="AlphaFoldDB" id="A0A1A8ZK18"/>
<dbReference type="Pfam" id="PF13376">
    <property type="entry name" value="OmdA"/>
    <property type="match status" value="1"/>
</dbReference>
<gene>
    <name evidence="1" type="ORF">GA0070621_1994</name>
</gene>
<proteinExistence type="predicted"/>
<organism evidence="1 2">
    <name type="scientific">Micromonospora narathiwatensis</name>
    <dbReference type="NCBI Taxonomy" id="299146"/>
    <lineage>
        <taxon>Bacteria</taxon>
        <taxon>Bacillati</taxon>
        <taxon>Actinomycetota</taxon>
        <taxon>Actinomycetes</taxon>
        <taxon>Micromonosporales</taxon>
        <taxon>Micromonosporaceae</taxon>
        <taxon>Micromonospora</taxon>
    </lineage>
</organism>
<dbReference type="Proteomes" id="UP000198765">
    <property type="component" value="Chromosome I"/>
</dbReference>
<protein>
    <submittedName>
        <fullName evidence="1">Uncharacterized conserved protein YdeI, YjbR/CyaY-like superfamily, DUF1801 family</fullName>
    </submittedName>
</protein>
<keyword evidence="2" id="KW-1185">Reference proteome</keyword>
<dbReference type="EMBL" id="LT594324">
    <property type="protein sequence ID" value="SBT44178.1"/>
    <property type="molecule type" value="Genomic_DNA"/>
</dbReference>
<name>A0A1A8ZK18_9ACTN</name>
<evidence type="ECO:0000313" key="1">
    <source>
        <dbReference type="EMBL" id="SBT44178.1"/>
    </source>
</evidence>